<feature type="signal peptide" evidence="1">
    <location>
        <begin position="1"/>
        <end position="39"/>
    </location>
</feature>
<dbReference type="Gene3D" id="3.40.30.10">
    <property type="entry name" value="Glutaredoxin"/>
    <property type="match status" value="1"/>
</dbReference>
<dbReference type="InterPro" id="IPR036249">
    <property type="entry name" value="Thioredoxin-like_sf"/>
</dbReference>
<organism evidence="3 4">
    <name type="scientific">Thiomicrospira cyclica (strain DSM 14477 / JCM 11371 / ALM1)</name>
    <name type="common">Thioalkalimicrobium cyclicum</name>
    <dbReference type="NCBI Taxonomy" id="717773"/>
    <lineage>
        <taxon>Bacteria</taxon>
        <taxon>Pseudomonadati</taxon>
        <taxon>Pseudomonadota</taxon>
        <taxon>Gammaproteobacteria</taxon>
        <taxon>Thiotrichales</taxon>
        <taxon>Piscirickettsiaceae</taxon>
        <taxon>Thiomicrospira</taxon>
    </lineage>
</organism>
<evidence type="ECO:0000313" key="3">
    <source>
        <dbReference type="EMBL" id="AEG32303.1"/>
    </source>
</evidence>
<keyword evidence="4" id="KW-1185">Reference proteome</keyword>
<dbReference type="SUPFAM" id="SSF52833">
    <property type="entry name" value="Thioredoxin-like"/>
    <property type="match status" value="1"/>
</dbReference>
<proteinExistence type="predicted"/>
<feature type="chain" id="PRO_5003333050" description="Spermatogenesis-associated protein 20-like TRX domain-containing protein" evidence="1">
    <location>
        <begin position="40"/>
        <end position="572"/>
    </location>
</feature>
<protein>
    <recommendedName>
        <fullName evidence="2">Spermatogenesis-associated protein 20-like TRX domain-containing protein</fullName>
    </recommendedName>
</protein>
<dbReference type="PROSITE" id="PS51257">
    <property type="entry name" value="PROKAR_LIPOPROTEIN"/>
    <property type="match status" value="1"/>
</dbReference>
<reference evidence="3 4" key="1">
    <citation type="submission" date="2011-05" db="EMBL/GenBank/DDBJ databases">
        <title>Complete sequence of Thioalkalimicrobium cyclicum ALM1.</title>
        <authorList>
            <consortium name="US DOE Joint Genome Institute"/>
            <person name="Lucas S."/>
            <person name="Han J."/>
            <person name="Lapidus A."/>
            <person name="Cheng J.-F."/>
            <person name="Goodwin L."/>
            <person name="Pitluck S."/>
            <person name="Peters L."/>
            <person name="Mikhailova N."/>
            <person name="Davenport K."/>
            <person name="Han C."/>
            <person name="Tapia R."/>
            <person name="Land M."/>
            <person name="Hauser L."/>
            <person name="Kyrpides N."/>
            <person name="Ivanova N."/>
            <person name="Pagani I."/>
            <person name="Kappler U."/>
            <person name="Woyke T."/>
        </authorList>
    </citation>
    <scope>NUCLEOTIDE SEQUENCE [LARGE SCALE GENOMIC DNA]</scope>
    <source>
        <strain evidence="4">DSM 14477 / JCM 11371 / ALM1</strain>
    </source>
</reference>
<dbReference type="PANTHER" id="PTHR42899:SF1">
    <property type="entry name" value="SPERMATOGENESIS-ASSOCIATED PROTEIN 20"/>
    <property type="match status" value="1"/>
</dbReference>
<name>F6DAX0_THICA</name>
<dbReference type="KEGG" id="tcy:Thicy_1545"/>
<evidence type="ECO:0000259" key="2">
    <source>
        <dbReference type="Pfam" id="PF03190"/>
    </source>
</evidence>
<dbReference type="PIRSF" id="PIRSF006402">
    <property type="entry name" value="UCP006402_thioredoxin"/>
    <property type="match status" value="1"/>
</dbReference>
<evidence type="ECO:0000256" key="1">
    <source>
        <dbReference type="SAM" id="SignalP"/>
    </source>
</evidence>
<dbReference type="InterPro" id="IPR004879">
    <property type="entry name" value="Ssp411-like_TRX"/>
</dbReference>
<accession>F6DAX0</accession>
<dbReference type="eggNOG" id="COG1331">
    <property type="taxonomic scope" value="Bacteria"/>
</dbReference>
<dbReference type="EMBL" id="CP002776">
    <property type="protein sequence ID" value="AEG32303.1"/>
    <property type="molecule type" value="Genomic_DNA"/>
</dbReference>
<feature type="domain" description="Spermatogenesis-associated protein 20-like TRX" evidence="2">
    <location>
        <begin position="41"/>
        <end position="187"/>
    </location>
</feature>
<dbReference type="GO" id="GO:0005975">
    <property type="term" value="P:carbohydrate metabolic process"/>
    <property type="evidence" value="ECO:0007669"/>
    <property type="project" value="InterPro"/>
</dbReference>
<sequence length="572" mass="65743">MISRSQKVQTNRPNHRLSLWAALIMACAFTWLPATHAFANNALTSHPSAYIALHADDPINWHLWGPEAIQLAQEQQKPLFISSGYFACHWCHVMHQENYKDGLVAELLNQHFISVKIDRELLPDLDDYLLNRLRAATGAAGWPLHGILTPEGHLFSGFVYQPRDTLLQTLLLLNQWWREDAEHIRTLSRPATQANEALMSRHTLLESLNGQLPDLLDTFEGGINQTQKFPHSPLLLSLLKKGAEDLDEWLEITLEQMQQEHLRDHVHQGFFRYTVDPNWQEPHFEKMLYDNAQLAELFFIAGQRFQRDDFIVTANETLAYVERELFSPITGLAKSSQSAIDEQGIDGGRYIWSRTQLAETLTAEQFAIANQAWQLDGPAPFETGWLPKPIAAPEWPAIREALAHRPAITDDKQLLSWNGLLIRSYLHGFLASENPTYYHRMISLADRLQQLLQLPQPPRALNNQGQLVEYATLEDFAYTISALDDMAYYLDDDYWLEQAKTLRARAQQLFFINSQWHTSTQALLPGQSRYFDLIDLATPSSTAIMRCAEPQIAYSNDFQPWQYASYLRYRCD</sequence>
<dbReference type="PANTHER" id="PTHR42899">
    <property type="entry name" value="SPERMATOGENESIS-ASSOCIATED PROTEIN 20"/>
    <property type="match status" value="1"/>
</dbReference>
<dbReference type="AlphaFoldDB" id="F6DAX0"/>
<dbReference type="InterPro" id="IPR008928">
    <property type="entry name" value="6-hairpin_glycosidase_sf"/>
</dbReference>
<dbReference type="Proteomes" id="UP000009232">
    <property type="component" value="Chromosome"/>
</dbReference>
<dbReference type="SUPFAM" id="SSF48208">
    <property type="entry name" value="Six-hairpin glycosidases"/>
    <property type="match status" value="1"/>
</dbReference>
<dbReference type="STRING" id="717773.Thicy_1545"/>
<evidence type="ECO:0000313" key="4">
    <source>
        <dbReference type="Proteomes" id="UP000009232"/>
    </source>
</evidence>
<dbReference type="OrthoDB" id="9762614at2"/>
<dbReference type="HOGENOM" id="CLU_014051_4_2_6"/>
<dbReference type="Pfam" id="PF03190">
    <property type="entry name" value="Thioredox_DsbH"/>
    <property type="match status" value="1"/>
</dbReference>
<keyword evidence="1" id="KW-0732">Signal</keyword>
<gene>
    <name evidence="3" type="ordered locus">Thicy_1545</name>
</gene>
<dbReference type="InterPro" id="IPR024705">
    <property type="entry name" value="Ssp411"/>
</dbReference>